<dbReference type="GO" id="GO:0000387">
    <property type="term" value="P:spliceosomal snRNP assembly"/>
    <property type="evidence" value="ECO:0007669"/>
    <property type="project" value="UniProtKB-UniRule"/>
</dbReference>
<evidence type="ECO:0000256" key="7">
    <source>
        <dbReference type="ARBA" id="ARBA00023242"/>
    </source>
</evidence>
<evidence type="ECO:0000256" key="6">
    <source>
        <dbReference type="ARBA" id="ARBA00023187"/>
    </source>
</evidence>
<dbReference type="OrthoDB" id="6425924at2759"/>
<dbReference type="GO" id="GO:0005681">
    <property type="term" value="C:spliceosomal complex"/>
    <property type="evidence" value="ECO:0007669"/>
    <property type="project" value="InterPro"/>
</dbReference>
<evidence type="ECO:0000256" key="2">
    <source>
        <dbReference type="ARBA" id="ARBA00004514"/>
    </source>
</evidence>
<sequence>MAKVASVGIPVKLLHEGLGHTITVETKTDPQGPARSIPEQQQEQQQQQQQEERERSLYRGILENAEDNMNMLIQGVSVTHKDGKVLSLEQVYIRGSQVQMVIFPDMLRHAPMFKMADRGKGRRPLGLVGMRRAMNMRNARGRGGGRGRGRGGAF</sequence>
<proteinExistence type="inferred from homology"/>
<dbReference type="InterPro" id="IPR010920">
    <property type="entry name" value="LSM_dom_sf"/>
</dbReference>
<dbReference type="EMBL" id="HG713141">
    <property type="protein sequence ID" value="CDJ52477.1"/>
    <property type="molecule type" value="Genomic_DNA"/>
</dbReference>
<dbReference type="Pfam" id="PF01423">
    <property type="entry name" value="LSM"/>
    <property type="match status" value="1"/>
</dbReference>
<keyword evidence="8 11" id="KW-0687">Ribonucleoprotein</keyword>
<reference evidence="11" key="1">
    <citation type="submission" date="2013-10" db="EMBL/GenBank/DDBJ databases">
        <title>Genomic analysis of the causative agents of coccidiosis in chickens.</title>
        <authorList>
            <person name="Reid A.J."/>
            <person name="Blake D."/>
            <person name="Billington K."/>
            <person name="Browne H."/>
            <person name="Dunn M."/>
            <person name="Hung S."/>
            <person name="Kawahara F."/>
            <person name="Miranda-Saavedra D."/>
            <person name="Mourier T."/>
            <person name="Nagra H."/>
            <person name="Otto T.D."/>
            <person name="Rawlings N."/>
            <person name="Sanchez A."/>
            <person name="Sanders M."/>
            <person name="Subramaniam C."/>
            <person name="Tay Y."/>
            <person name="Dear P."/>
            <person name="Doerig C."/>
            <person name="Gruber A."/>
            <person name="Parkinson J."/>
            <person name="Shirley M."/>
            <person name="Wan K.L."/>
            <person name="Berriman M."/>
            <person name="Tomley F."/>
            <person name="Pain A."/>
        </authorList>
    </citation>
    <scope>NUCLEOTIDE SEQUENCE [LARGE SCALE GENOMIC DNA]</scope>
    <source>
        <strain evidence="11">Houghton</strain>
    </source>
</reference>
<reference evidence="11" key="2">
    <citation type="submission" date="2013-10" db="EMBL/GenBank/DDBJ databases">
        <authorList>
            <person name="Aslett M."/>
        </authorList>
    </citation>
    <scope>NUCLEOTIDE SEQUENCE [LARGE SCALE GENOMIC DNA]</scope>
    <source>
        <strain evidence="11">Houghton</strain>
    </source>
</reference>
<accession>U6LQ68</accession>
<keyword evidence="6 8" id="KW-0508">mRNA splicing</keyword>
<feature type="compositionally biased region" description="Low complexity" evidence="9">
    <location>
        <begin position="39"/>
        <end position="49"/>
    </location>
</feature>
<dbReference type="SUPFAM" id="SSF50182">
    <property type="entry name" value="Sm-like ribonucleoproteins"/>
    <property type="match status" value="1"/>
</dbReference>
<dbReference type="SMART" id="SM00651">
    <property type="entry name" value="Sm"/>
    <property type="match status" value="1"/>
</dbReference>
<evidence type="ECO:0000256" key="3">
    <source>
        <dbReference type="ARBA" id="ARBA00008146"/>
    </source>
</evidence>
<dbReference type="AlphaFoldDB" id="U6LQ68"/>
<keyword evidence="7 8" id="KW-0539">Nucleus</keyword>
<dbReference type="CDD" id="cd01721">
    <property type="entry name" value="Sm_D3"/>
    <property type="match status" value="1"/>
</dbReference>
<dbReference type="Gene3D" id="2.30.30.100">
    <property type="match status" value="1"/>
</dbReference>
<keyword evidence="5 8" id="KW-0507">mRNA processing</keyword>
<evidence type="ECO:0000256" key="4">
    <source>
        <dbReference type="ARBA" id="ARBA00022490"/>
    </source>
</evidence>
<keyword evidence="4" id="KW-0963">Cytoplasm</keyword>
<evidence type="ECO:0000256" key="8">
    <source>
        <dbReference type="RuleBase" id="RU365050"/>
    </source>
</evidence>
<organism evidence="11 12">
    <name type="scientific">Eimeria brunetti</name>
    <dbReference type="NCBI Taxonomy" id="51314"/>
    <lineage>
        <taxon>Eukaryota</taxon>
        <taxon>Sar</taxon>
        <taxon>Alveolata</taxon>
        <taxon>Apicomplexa</taxon>
        <taxon>Conoidasida</taxon>
        <taxon>Coccidia</taxon>
        <taxon>Eucoccidiorida</taxon>
        <taxon>Eimeriorina</taxon>
        <taxon>Eimeriidae</taxon>
        <taxon>Eimeria</taxon>
    </lineage>
</organism>
<keyword evidence="12" id="KW-1185">Reference proteome</keyword>
<evidence type="ECO:0000256" key="9">
    <source>
        <dbReference type="SAM" id="MobiDB-lite"/>
    </source>
</evidence>
<dbReference type="GO" id="GO:0005829">
    <property type="term" value="C:cytosol"/>
    <property type="evidence" value="ECO:0007669"/>
    <property type="project" value="UniProtKB-SubCell"/>
</dbReference>
<dbReference type="InterPro" id="IPR027141">
    <property type="entry name" value="LSm4/Sm_D1/D3"/>
</dbReference>
<feature type="region of interest" description="Disordered" evidence="9">
    <location>
        <begin position="22"/>
        <end position="54"/>
    </location>
</feature>
<dbReference type="InterPro" id="IPR034099">
    <property type="entry name" value="SmD3"/>
</dbReference>
<dbReference type="PANTHER" id="PTHR23338">
    <property type="entry name" value="SMALL NUCLEAR RIBONUCLEOPROTEIN SM"/>
    <property type="match status" value="1"/>
</dbReference>
<evidence type="ECO:0000256" key="5">
    <source>
        <dbReference type="ARBA" id="ARBA00022664"/>
    </source>
</evidence>
<evidence type="ECO:0000313" key="11">
    <source>
        <dbReference type="EMBL" id="CDJ52477.1"/>
    </source>
</evidence>
<gene>
    <name evidence="11" type="ORF">EBH_0003960</name>
</gene>
<comment type="subcellular location">
    <subcellularLocation>
        <location evidence="2">Cytoplasm</location>
        <location evidence="2">Cytosol</location>
    </subcellularLocation>
    <subcellularLocation>
        <location evidence="1 8">Nucleus</location>
    </subcellularLocation>
</comment>
<dbReference type="Proteomes" id="UP000030750">
    <property type="component" value="Unassembled WGS sequence"/>
</dbReference>
<evidence type="ECO:0000313" key="12">
    <source>
        <dbReference type="Proteomes" id="UP000030750"/>
    </source>
</evidence>
<protein>
    <recommendedName>
        <fullName evidence="8">Small nuclear ribonucleoprotein Sm D3</fullName>
        <shortName evidence="8">Sm-D3</shortName>
    </recommendedName>
    <alternativeName>
        <fullName evidence="8">snRNP core protein D3</fullName>
    </alternativeName>
</protein>
<dbReference type="InterPro" id="IPR001163">
    <property type="entry name" value="Sm_dom_euk/arc"/>
</dbReference>
<evidence type="ECO:0000256" key="1">
    <source>
        <dbReference type="ARBA" id="ARBA00004123"/>
    </source>
</evidence>
<feature type="domain" description="Sm" evidence="10">
    <location>
        <begin position="38"/>
        <end position="103"/>
    </location>
</feature>
<dbReference type="VEuPathDB" id="ToxoDB:EBH_0003960"/>
<evidence type="ECO:0000259" key="10">
    <source>
        <dbReference type="SMART" id="SM00651"/>
    </source>
</evidence>
<name>U6LQ68_9EIME</name>
<comment type="similarity">
    <text evidence="3 8">Belongs to the snRNP core protein family.</text>
</comment>